<name>A0A0F6AGD9_9GAMM</name>
<gene>
    <name evidence="1" type="ORF">N479_26070</name>
</gene>
<protein>
    <submittedName>
        <fullName evidence="1">Uncharacterized protein</fullName>
    </submittedName>
</protein>
<dbReference type="Proteomes" id="UP000033434">
    <property type="component" value="Unassembled WGS sequence"/>
</dbReference>
<reference evidence="1 2" key="1">
    <citation type="journal article" date="2015" name="BMC Genomics">
        <title>Genome mining reveals unlocked bioactive potential of marine Gram-negative bacteria.</title>
        <authorList>
            <person name="Machado H."/>
            <person name="Sonnenschein E.C."/>
            <person name="Melchiorsen J."/>
            <person name="Gram L."/>
        </authorList>
    </citation>
    <scope>NUCLEOTIDE SEQUENCE [LARGE SCALE GENOMIC DNA]</scope>
    <source>
        <strain evidence="1 2">S4054</strain>
    </source>
</reference>
<dbReference type="RefSeq" id="WP_046354537.1">
    <property type="nucleotide sequence ID" value="NZ_AUXW01000058.1"/>
</dbReference>
<accession>A0A0F6AGD9</accession>
<comment type="caution">
    <text evidence="1">The sequence shown here is derived from an EMBL/GenBank/DDBJ whole genome shotgun (WGS) entry which is preliminary data.</text>
</comment>
<proteinExistence type="predicted"/>
<evidence type="ECO:0000313" key="1">
    <source>
        <dbReference type="EMBL" id="KKE85285.1"/>
    </source>
</evidence>
<dbReference type="PATRIC" id="fig|1129367.4.peg.684"/>
<evidence type="ECO:0000313" key="2">
    <source>
        <dbReference type="Proteomes" id="UP000033434"/>
    </source>
</evidence>
<dbReference type="AlphaFoldDB" id="A0A0F6AGD9"/>
<organism evidence="1 2">
    <name type="scientific">Pseudoalteromonas luteoviolacea S4054</name>
    <dbReference type="NCBI Taxonomy" id="1129367"/>
    <lineage>
        <taxon>Bacteria</taxon>
        <taxon>Pseudomonadati</taxon>
        <taxon>Pseudomonadota</taxon>
        <taxon>Gammaproteobacteria</taxon>
        <taxon>Alteromonadales</taxon>
        <taxon>Pseudoalteromonadaceae</taxon>
        <taxon>Pseudoalteromonas</taxon>
    </lineage>
</organism>
<sequence length="272" mass="28257">MSYDVGDGDKLVKMSDGNVYLDQGGDSLIKVDSIKRSGASGVVQNIDLINGTVTFNLGSQDSIAASSGINQGSVNDTGIVDSLSKIKSSLYESIGEAADQWSSIDKTGREQLLKESLYLGLNGIGSVAGGLMLALPEPTTATKWLGGALFAKSAAGAALNIANIREAWSGGKNYEPSSLASLITSSSSKEVQAMANVVDLSIDFASGRAVANTIIKHIPQTGKYGTSKNTTVPYTLQHKIGKPASALANTLSIGQSSIIINDSVKSIQKDLR</sequence>
<dbReference type="EMBL" id="AUXW01000058">
    <property type="protein sequence ID" value="KKE85285.1"/>
    <property type="molecule type" value="Genomic_DNA"/>
</dbReference>